<dbReference type="InterPro" id="IPR050330">
    <property type="entry name" value="Bact_OuterMem_StrucFunc"/>
</dbReference>
<keyword evidence="6" id="KW-0966">Cell projection</keyword>
<evidence type="ECO:0000313" key="6">
    <source>
        <dbReference type="EMBL" id="QDT24517.1"/>
    </source>
</evidence>
<dbReference type="InterPro" id="IPR025713">
    <property type="entry name" value="MotB-like_N_dom"/>
</dbReference>
<evidence type="ECO:0000256" key="2">
    <source>
        <dbReference type="ARBA" id="ARBA00022692"/>
    </source>
</evidence>
<dbReference type="Proteomes" id="UP000320421">
    <property type="component" value="Chromosome"/>
</dbReference>
<feature type="transmembrane region" description="Helical" evidence="4">
    <location>
        <begin position="12"/>
        <end position="33"/>
    </location>
</feature>
<protein>
    <submittedName>
        <fullName evidence="6">Flagellar motor protein MotB</fullName>
    </submittedName>
</protein>
<dbReference type="RefSeq" id="WP_145443282.1">
    <property type="nucleotide sequence ID" value="NZ_CP036266.1"/>
</dbReference>
<dbReference type="InterPro" id="IPR036737">
    <property type="entry name" value="OmpA-like_sf"/>
</dbReference>
<evidence type="ECO:0000256" key="1">
    <source>
        <dbReference type="ARBA" id="ARBA00004370"/>
    </source>
</evidence>
<reference evidence="6 7" key="1">
    <citation type="submission" date="2019-02" db="EMBL/GenBank/DDBJ databases">
        <title>Deep-cultivation of Planctomycetes and their phenomic and genomic characterization uncovers novel biology.</title>
        <authorList>
            <person name="Wiegand S."/>
            <person name="Jogler M."/>
            <person name="Boedeker C."/>
            <person name="Pinto D."/>
            <person name="Vollmers J."/>
            <person name="Rivas-Marin E."/>
            <person name="Kohn T."/>
            <person name="Peeters S.H."/>
            <person name="Heuer A."/>
            <person name="Rast P."/>
            <person name="Oberbeckmann S."/>
            <person name="Bunk B."/>
            <person name="Jeske O."/>
            <person name="Meyerdierks A."/>
            <person name="Storesund J.E."/>
            <person name="Kallscheuer N."/>
            <person name="Luecker S."/>
            <person name="Lage O.M."/>
            <person name="Pohl T."/>
            <person name="Merkel B.J."/>
            <person name="Hornburger P."/>
            <person name="Mueller R.-W."/>
            <person name="Bruemmer F."/>
            <person name="Labrenz M."/>
            <person name="Spormann A.M."/>
            <person name="Op den Camp H."/>
            <person name="Overmann J."/>
            <person name="Amann R."/>
            <person name="Jetten M.S.M."/>
            <person name="Mascher T."/>
            <person name="Medema M.H."/>
            <person name="Devos D.P."/>
            <person name="Kaster A.-K."/>
            <person name="Ovreas L."/>
            <person name="Rohde M."/>
            <person name="Galperin M.Y."/>
            <person name="Jogler C."/>
        </authorList>
    </citation>
    <scope>NUCLEOTIDE SEQUENCE [LARGE SCALE GENOMIC DNA]</scope>
    <source>
        <strain evidence="6 7">HG66A1</strain>
    </source>
</reference>
<gene>
    <name evidence="6" type="ORF">HG66A1_63510</name>
</gene>
<keyword evidence="7" id="KW-1185">Reference proteome</keyword>
<dbReference type="Gene3D" id="3.30.1330.60">
    <property type="entry name" value="OmpA-like domain"/>
    <property type="match status" value="1"/>
</dbReference>
<evidence type="ECO:0000313" key="7">
    <source>
        <dbReference type="Proteomes" id="UP000320421"/>
    </source>
</evidence>
<dbReference type="PANTHER" id="PTHR30329:SF21">
    <property type="entry name" value="LIPOPROTEIN YIAD-RELATED"/>
    <property type="match status" value="1"/>
</dbReference>
<name>A0A517PYT2_9PLAN</name>
<dbReference type="EMBL" id="CP036266">
    <property type="protein sequence ID" value="QDT24517.1"/>
    <property type="molecule type" value="Genomic_DNA"/>
</dbReference>
<proteinExistence type="predicted"/>
<organism evidence="6 7">
    <name type="scientific">Gimesia chilikensis</name>
    <dbReference type="NCBI Taxonomy" id="2605989"/>
    <lineage>
        <taxon>Bacteria</taxon>
        <taxon>Pseudomonadati</taxon>
        <taxon>Planctomycetota</taxon>
        <taxon>Planctomycetia</taxon>
        <taxon>Planctomycetales</taxon>
        <taxon>Planctomycetaceae</taxon>
        <taxon>Gimesia</taxon>
    </lineage>
</organism>
<keyword evidence="6" id="KW-0282">Flagellum</keyword>
<evidence type="ECO:0000256" key="4">
    <source>
        <dbReference type="SAM" id="Phobius"/>
    </source>
</evidence>
<evidence type="ECO:0000256" key="3">
    <source>
        <dbReference type="ARBA" id="ARBA00023136"/>
    </source>
</evidence>
<keyword evidence="4" id="KW-1133">Transmembrane helix</keyword>
<comment type="subcellular location">
    <subcellularLocation>
        <location evidence="1">Membrane</location>
    </subcellularLocation>
</comment>
<keyword evidence="6" id="KW-0969">Cilium</keyword>
<evidence type="ECO:0000259" key="5">
    <source>
        <dbReference type="Pfam" id="PF13677"/>
    </source>
</evidence>
<dbReference type="GO" id="GO:0005886">
    <property type="term" value="C:plasma membrane"/>
    <property type="evidence" value="ECO:0007669"/>
    <property type="project" value="UniProtKB-SubCell"/>
</dbReference>
<accession>A0A517PYT2</accession>
<dbReference type="AlphaFoldDB" id="A0A517PYT2"/>
<dbReference type="Pfam" id="PF13677">
    <property type="entry name" value="MotB_plug"/>
    <property type="match status" value="1"/>
</dbReference>
<keyword evidence="2 4" id="KW-0812">Transmembrane</keyword>
<dbReference type="SUPFAM" id="SSF103088">
    <property type="entry name" value="OmpA-like"/>
    <property type="match status" value="1"/>
</dbReference>
<dbReference type="PANTHER" id="PTHR30329">
    <property type="entry name" value="STATOR ELEMENT OF FLAGELLAR MOTOR COMPLEX"/>
    <property type="match status" value="1"/>
</dbReference>
<sequence length="238" mass="27062">MEDDGPPGVPEWVVTYGDMMSLLLTFFIMLVSLSEIVNDEKFRSILESIQSYTGYRTGPISPPGKYFPMNSMIEQMSMLGAYTDSRERGRGGIKTKALEGKDVRIYRFREGVPVPVGKTLYYGQTQVDLDEERKTKLDEMIPELAGKPNKIELRAHTSVKPLPQDGHYNDKLVLTYQRGREAMLYLIQKGIEAKRIRITAAADYEPPLQTGDEKTQQMDRLDVLLLDAFVDDYVGPRK</sequence>
<keyword evidence="3 4" id="KW-0472">Membrane</keyword>
<feature type="domain" description="Motility protein B-like N-terminal" evidence="5">
    <location>
        <begin position="8"/>
        <end position="51"/>
    </location>
</feature>